<proteinExistence type="predicted"/>
<dbReference type="EMBL" id="DVHB01000110">
    <property type="protein sequence ID" value="HIR39982.1"/>
    <property type="molecule type" value="Genomic_DNA"/>
</dbReference>
<name>A0A9D1AGD3_9FIRM</name>
<evidence type="ECO:0000313" key="2">
    <source>
        <dbReference type="Proteomes" id="UP000824179"/>
    </source>
</evidence>
<gene>
    <name evidence="1" type="ORF">IAB90_06335</name>
</gene>
<dbReference type="Gene3D" id="3.10.450.50">
    <property type="match status" value="1"/>
</dbReference>
<protein>
    <submittedName>
        <fullName evidence="1">DUF5104 domain-containing protein</fullName>
    </submittedName>
</protein>
<evidence type="ECO:0000313" key="1">
    <source>
        <dbReference type="EMBL" id="HIR39982.1"/>
    </source>
</evidence>
<sequence>MSRFINIVLAALAAAAGTVMFGGCAWLSGLLEPDPQYGNRYEMDKQLADGILDDLKTGDRQSFKDRFSYYCLNYHTDFDKRAEEIFGTLEGSVISYTYDTGTDEASIHYGYGSRLLGFDLELETESGQYFIHITWYPVNDFDGNCEGITFLYAGTQEARNVLPENVIKPNGIETNDYEYMPFGLYPESYKEQIYRKRENTISGEYINAIYGAFSDGDRKKAADLFCQNARKNVADDIEKFFEYVPDKKYLEEPAYSIDPDGMTTYLSHTVQQYLFSAERGDVKEYYCCYADLEYGGYGLTLLYCLRDDTDAGETWG</sequence>
<comment type="caution">
    <text evidence="1">The sequence shown here is derived from an EMBL/GenBank/DDBJ whole genome shotgun (WGS) entry which is preliminary data.</text>
</comment>
<organism evidence="1 2">
    <name type="scientific">Candidatus Coproplasma stercoripullorum</name>
    <dbReference type="NCBI Taxonomy" id="2840751"/>
    <lineage>
        <taxon>Bacteria</taxon>
        <taxon>Bacillati</taxon>
        <taxon>Bacillota</taxon>
        <taxon>Clostridia</taxon>
        <taxon>Eubacteriales</taxon>
        <taxon>Candidatus Coproplasma</taxon>
    </lineage>
</organism>
<dbReference type="PROSITE" id="PS51257">
    <property type="entry name" value="PROKAR_LIPOPROTEIN"/>
    <property type="match status" value="1"/>
</dbReference>
<reference evidence="1" key="2">
    <citation type="journal article" date="2021" name="PeerJ">
        <title>Extensive microbial diversity within the chicken gut microbiome revealed by metagenomics and culture.</title>
        <authorList>
            <person name="Gilroy R."/>
            <person name="Ravi A."/>
            <person name="Getino M."/>
            <person name="Pursley I."/>
            <person name="Horton D.L."/>
            <person name="Alikhan N.F."/>
            <person name="Baker D."/>
            <person name="Gharbi K."/>
            <person name="Hall N."/>
            <person name="Watson M."/>
            <person name="Adriaenssens E.M."/>
            <person name="Foster-Nyarko E."/>
            <person name="Jarju S."/>
            <person name="Secka A."/>
            <person name="Antonio M."/>
            <person name="Oren A."/>
            <person name="Chaudhuri R.R."/>
            <person name="La Ragione R."/>
            <person name="Hildebrand F."/>
            <person name="Pallen M.J."/>
        </authorList>
    </citation>
    <scope>NUCLEOTIDE SEQUENCE</scope>
    <source>
        <strain evidence="1">ChiW25-3613</strain>
    </source>
</reference>
<dbReference type="Proteomes" id="UP000824179">
    <property type="component" value="Unassembled WGS sequence"/>
</dbReference>
<reference evidence="1" key="1">
    <citation type="submission" date="2020-10" db="EMBL/GenBank/DDBJ databases">
        <authorList>
            <person name="Gilroy R."/>
        </authorList>
    </citation>
    <scope>NUCLEOTIDE SEQUENCE</scope>
    <source>
        <strain evidence="1">ChiW25-3613</strain>
    </source>
</reference>
<accession>A0A9D1AGD3</accession>
<dbReference type="AlphaFoldDB" id="A0A9D1AGD3"/>